<dbReference type="Gramene" id="OB08G30800.1">
    <property type="protein sequence ID" value="OB08G30800.1"/>
    <property type="gene ID" value="OB08G30800"/>
</dbReference>
<evidence type="ECO:0000256" key="5">
    <source>
        <dbReference type="PROSITE-ProRule" id="PRU00358"/>
    </source>
</evidence>
<evidence type="ECO:0000256" key="3">
    <source>
        <dbReference type="ARBA" id="ARBA00022853"/>
    </source>
</evidence>
<evidence type="ECO:0000259" key="9">
    <source>
        <dbReference type="PROSITE" id="PS51015"/>
    </source>
</evidence>
<keyword evidence="2" id="KW-0158">Chromosome</keyword>
<evidence type="ECO:0008006" key="12">
    <source>
        <dbReference type="Google" id="ProtNLM"/>
    </source>
</evidence>
<dbReference type="OMA" id="HWLHREV"/>
<dbReference type="STRING" id="4533.J3MVE9"/>
<dbReference type="PROSITE" id="PS50280">
    <property type="entry name" value="SET"/>
    <property type="match status" value="1"/>
</dbReference>
<dbReference type="Pfam" id="PF00856">
    <property type="entry name" value="SET"/>
    <property type="match status" value="1"/>
</dbReference>
<dbReference type="Proteomes" id="UP000006038">
    <property type="component" value="Chromosome 8"/>
</dbReference>
<evidence type="ECO:0000259" key="8">
    <source>
        <dbReference type="PROSITE" id="PS50867"/>
    </source>
</evidence>
<dbReference type="SMART" id="SM00468">
    <property type="entry name" value="PreSET"/>
    <property type="match status" value="1"/>
</dbReference>
<organism evidence="10">
    <name type="scientific">Oryza brachyantha</name>
    <name type="common">malo sina</name>
    <dbReference type="NCBI Taxonomy" id="4533"/>
    <lineage>
        <taxon>Eukaryota</taxon>
        <taxon>Viridiplantae</taxon>
        <taxon>Streptophyta</taxon>
        <taxon>Embryophyta</taxon>
        <taxon>Tracheophyta</taxon>
        <taxon>Spermatophyta</taxon>
        <taxon>Magnoliopsida</taxon>
        <taxon>Liliopsida</taxon>
        <taxon>Poales</taxon>
        <taxon>Poaceae</taxon>
        <taxon>BOP clade</taxon>
        <taxon>Oryzoideae</taxon>
        <taxon>Oryzeae</taxon>
        <taxon>Oryzinae</taxon>
        <taxon>Oryza</taxon>
    </lineage>
</organism>
<dbReference type="Gene3D" id="2.170.270.10">
    <property type="entry name" value="SET domain"/>
    <property type="match status" value="1"/>
</dbReference>
<evidence type="ECO:0000259" key="7">
    <source>
        <dbReference type="PROSITE" id="PS50280"/>
    </source>
</evidence>
<dbReference type="InterPro" id="IPR051357">
    <property type="entry name" value="H3K9_HMTase_SUVAR3-9"/>
</dbReference>
<feature type="domain" description="YDG" evidence="9">
    <location>
        <begin position="138"/>
        <end position="289"/>
    </location>
</feature>
<reference evidence="10" key="1">
    <citation type="journal article" date="2013" name="Nat. Commun.">
        <title>Whole-genome sequencing of Oryza brachyantha reveals mechanisms underlying Oryza genome evolution.</title>
        <authorList>
            <person name="Chen J."/>
            <person name="Huang Q."/>
            <person name="Gao D."/>
            <person name="Wang J."/>
            <person name="Lang Y."/>
            <person name="Liu T."/>
            <person name="Li B."/>
            <person name="Bai Z."/>
            <person name="Luis Goicoechea J."/>
            <person name="Liang C."/>
            <person name="Chen C."/>
            <person name="Zhang W."/>
            <person name="Sun S."/>
            <person name="Liao Y."/>
            <person name="Zhang X."/>
            <person name="Yang L."/>
            <person name="Song C."/>
            <person name="Wang M."/>
            <person name="Shi J."/>
            <person name="Liu G."/>
            <person name="Liu J."/>
            <person name="Zhou H."/>
            <person name="Zhou W."/>
            <person name="Yu Q."/>
            <person name="An N."/>
            <person name="Chen Y."/>
            <person name="Cai Q."/>
            <person name="Wang B."/>
            <person name="Liu B."/>
            <person name="Min J."/>
            <person name="Huang Y."/>
            <person name="Wu H."/>
            <person name="Li Z."/>
            <person name="Zhang Y."/>
            <person name="Yin Y."/>
            <person name="Song W."/>
            <person name="Jiang J."/>
            <person name="Jackson S.A."/>
            <person name="Wing R.A."/>
            <person name="Wang J."/>
            <person name="Chen M."/>
        </authorList>
    </citation>
    <scope>NUCLEOTIDE SEQUENCE [LARGE SCALE GENOMIC DNA]</scope>
    <source>
        <strain evidence="10">cv. IRGC 101232</strain>
    </source>
</reference>
<dbReference type="InterPro" id="IPR025794">
    <property type="entry name" value="H3-K9-MeTrfase_plant"/>
</dbReference>
<dbReference type="HOGENOM" id="CLU_004556_4_1_1"/>
<keyword evidence="4 5" id="KW-0539">Nucleus</keyword>
<dbReference type="GO" id="GO:0005694">
    <property type="term" value="C:chromosome"/>
    <property type="evidence" value="ECO:0007669"/>
    <property type="project" value="UniProtKB-SubCell"/>
</dbReference>
<dbReference type="InterPro" id="IPR003105">
    <property type="entry name" value="SRA_YDG"/>
</dbReference>
<evidence type="ECO:0000256" key="4">
    <source>
        <dbReference type="ARBA" id="ARBA00023242"/>
    </source>
</evidence>
<comment type="subcellular location">
    <subcellularLocation>
        <location evidence="1">Chromosome</location>
    </subcellularLocation>
    <subcellularLocation>
        <location evidence="5">Nucleus</location>
    </subcellularLocation>
</comment>
<dbReference type="GO" id="GO:0042054">
    <property type="term" value="F:histone methyltransferase activity"/>
    <property type="evidence" value="ECO:0007669"/>
    <property type="project" value="InterPro"/>
</dbReference>
<dbReference type="InterPro" id="IPR046341">
    <property type="entry name" value="SET_dom_sf"/>
</dbReference>
<dbReference type="eggNOG" id="KOG1082">
    <property type="taxonomic scope" value="Eukaryota"/>
</dbReference>
<dbReference type="Pfam" id="PF05033">
    <property type="entry name" value="Pre-SET"/>
    <property type="match status" value="1"/>
</dbReference>
<dbReference type="PROSITE" id="PS51015">
    <property type="entry name" value="YDG"/>
    <property type="match status" value="1"/>
</dbReference>
<dbReference type="InterPro" id="IPR036987">
    <property type="entry name" value="SRA-YDG_sf"/>
</dbReference>
<dbReference type="GO" id="GO:0008270">
    <property type="term" value="F:zinc ion binding"/>
    <property type="evidence" value="ECO:0007669"/>
    <property type="project" value="InterPro"/>
</dbReference>
<protein>
    <recommendedName>
        <fullName evidence="12">SET domain-containing protein</fullName>
    </recommendedName>
</protein>
<dbReference type="EnsemblPlants" id="OB08G30800.1">
    <property type="protein sequence ID" value="OB08G30800.1"/>
    <property type="gene ID" value="OB08G30800"/>
</dbReference>
<dbReference type="Pfam" id="PF02182">
    <property type="entry name" value="SAD_SRA"/>
    <property type="match status" value="1"/>
</dbReference>
<evidence type="ECO:0000256" key="6">
    <source>
        <dbReference type="SAM" id="MobiDB-lite"/>
    </source>
</evidence>
<keyword evidence="11" id="KW-1185">Reference proteome</keyword>
<dbReference type="SMART" id="SM00466">
    <property type="entry name" value="SRA"/>
    <property type="match status" value="1"/>
</dbReference>
<evidence type="ECO:0000256" key="1">
    <source>
        <dbReference type="ARBA" id="ARBA00004286"/>
    </source>
</evidence>
<name>J3MVE9_ORYBR</name>
<evidence type="ECO:0000313" key="10">
    <source>
        <dbReference type="EnsemblPlants" id="OB08G30800.1"/>
    </source>
</evidence>
<evidence type="ECO:0000313" key="11">
    <source>
        <dbReference type="Proteomes" id="UP000006038"/>
    </source>
</evidence>
<dbReference type="AlphaFoldDB" id="J3MVE9"/>
<dbReference type="InterPro" id="IPR001214">
    <property type="entry name" value="SET_dom"/>
</dbReference>
<dbReference type="SMART" id="SM00317">
    <property type="entry name" value="SET"/>
    <property type="match status" value="1"/>
</dbReference>
<accession>J3MVE9</accession>
<dbReference type="PROSITE" id="PS50867">
    <property type="entry name" value="PRE_SET"/>
    <property type="match status" value="1"/>
</dbReference>
<dbReference type="SUPFAM" id="SSF82199">
    <property type="entry name" value="SET domain"/>
    <property type="match status" value="1"/>
</dbReference>
<dbReference type="PROSITE" id="PS51575">
    <property type="entry name" value="SAM_MT43_SUVAR39_2"/>
    <property type="match status" value="1"/>
</dbReference>
<feature type="domain" description="Pre-SET" evidence="8">
    <location>
        <begin position="365"/>
        <end position="424"/>
    </location>
</feature>
<dbReference type="InterPro" id="IPR007728">
    <property type="entry name" value="Pre-SET_dom"/>
</dbReference>
<evidence type="ECO:0000256" key="2">
    <source>
        <dbReference type="ARBA" id="ARBA00022454"/>
    </source>
</evidence>
<feature type="region of interest" description="Disordered" evidence="6">
    <location>
        <begin position="1"/>
        <end position="20"/>
    </location>
</feature>
<dbReference type="PANTHER" id="PTHR45660">
    <property type="entry name" value="HISTONE-LYSINE N-METHYLTRANSFERASE SETMAR"/>
    <property type="match status" value="1"/>
</dbReference>
<feature type="compositionally biased region" description="Pro residues" evidence="6">
    <location>
        <begin position="10"/>
        <end position="20"/>
    </location>
</feature>
<reference evidence="10" key="2">
    <citation type="submission" date="2013-04" db="UniProtKB">
        <authorList>
            <consortium name="EnsemblPlants"/>
        </authorList>
    </citation>
    <scope>IDENTIFICATION</scope>
</reference>
<proteinExistence type="predicted"/>
<keyword evidence="3" id="KW-0156">Chromatin regulator</keyword>
<dbReference type="GO" id="GO:0005634">
    <property type="term" value="C:nucleus"/>
    <property type="evidence" value="ECO:0007669"/>
    <property type="project" value="UniProtKB-SubCell"/>
</dbReference>
<dbReference type="GO" id="GO:0003690">
    <property type="term" value="F:double-stranded DNA binding"/>
    <property type="evidence" value="ECO:0007669"/>
    <property type="project" value="TreeGrafter"/>
</dbReference>
<feature type="region of interest" description="Disordered" evidence="6">
    <location>
        <begin position="45"/>
        <end position="67"/>
    </location>
</feature>
<sequence>MASTPRPRPDPLLPPLPPYHPELFHLLRQDHPDLAAQWLLLSTQSQSQSQSQSQPDPSSSAAAKKRARKEMVRITNLSIPDHLHYRSLVRRTRLTFEALRAVYQRQDQATARNRSDLRASSQMLSKGLWMHRGVRVVGSIPGVQVGDAFFYRAELCVLGLHTAPQAGIAYIPDSIVGQNDCPIATSIVSSGGYLDDDDSATGNVLVYTGSGGRPRNRVHHSADQTLERGNLALHNSCLYGIEVRVVRGHACDNSPSRKVYVYDGLYRVAKSTIGPGKSGRDVCKFTLLRLDGQDDIGSKTWRDAKELKQVLDARIRPPKYISLDIAKGKELFRVPVYNNLDDDRMPLLYDYICRPDFPGLVKRQRGCHCAEACGSRCSCERKNRGPSPVYTLDGILLRGRPVVYECGDQCGCPLTCPNRLTQRGMKHRLEVFRSKETGWGVRTLDLIQPGAFVCEYAGDVLSLDKPPPPDGSFVFDPTKFPERWREWGDASAVFPDKGPQFSSFTGVRYRLDVSKRRNLAGYICHSRTPNVFLQYVVRGNEDEAYPHLMVFAMETIPPMRDLNIDYGLS</sequence>
<dbReference type="PANTHER" id="PTHR45660:SF87">
    <property type="entry name" value="OS08G0565700 PROTEIN"/>
    <property type="match status" value="1"/>
</dbReference>
<feature type="compositionally biased region" description="Low complexity" evidence="6">
    <location>
        <begin position="45"/>
        <end position="62"/>
    </location>
</feature>
<feature type="domain" description="SET" evidence="7">
    <location>
        <begin position="427"/>
        <end position="567"/>
    </location>
</feature>
<dbReference type="Gene3D" id="2.30.280.10">
    <property type="entry name" value="SRA-YDG"/>
    <property type="match status" value="1"/>
</dbReference>
<dbReference type="InterPro" id="IPR015947">
    <property type="entry name" value="PUA-like_sf"/>
</dbReference>
<dbReference type="SUPFAM" id="SSF88697">
    <property type="entry name" value="PUA domain-like"/>
    <property type="match status" value="1"/>
</dbReference>